<feature type="compositionally biased region" description="Polar residues" evidence="1">
    <location>
        <begin position="17"/>
        <end position="27"/>
    </location>
</feature>
<dbReference type="AlphaFoldDB" id="A0A6G1C297"/>
<comment type="caution">
    <text evidence="2">The sequence shown here is derived from an EMBL/GenBank/DDBJ whole genome shotgun (WGS) entry which is preliminary data.</text>
</comment>
<organism evidence="2 3">
    <name type="scientific">Oryza meyeriana var. granulata</name>
    <dbReference type="NCBI Taxonomy" id="110450"/>
    <lineage>
        <taxon>Eukaryota</taxon>
        <taxon>Viridiplantae</taxon>
        <taxon>Streptophyta</taxon>
        <taxon>Embryophyta</taxon>
        <taxon>Tracheophyta</taxon>
        <taxon>Spermatophyta</taxon>
        <taxon>Magnoliopsida</taxon>
        <taxon>Liliopsida</taxon>
        <taxon>Poales</taxon>
        <taxon>Poaceae</taxon>
        <taxon>BOP clade</taxon>
        <taxon>Oryzoideae</taxon>
        <taxon>Oryzeae</taxon>
        <taxon>Oryzinae</taxon>
        <taxon>Oryza</taxon>
        <taxon>Oryza meyeriana</taxon>
    </lineage>
</organism>
<keyword evidence="3" id="KW-1185">Reference proteome</keyword>
<dbReference type="EMBL" id="SPHZ02000010">
    <property type="protein sequence ID" value="KAF0894775.1"/>
    <property type="molecule type" value="Genomic_DNA"/>
</dbReference>
<proteinExistence type="predicted"/>
<feature type="region of interest" description="Disordered" evidence="1">
    <location>
        <begin position="17"/>
        <end position="48"/>
    </location>
</feature>
<protein>
    <submittedName>
        <fullName evidence="2">Uncharacterized protein</fullName>
    </submittedName>
</protein>
<dbReference type="Proteomes" id="UP000479710">
    <property type="component" value="Unassembled WGS sequence"/>
</dbReference>
<evidence type="ECO:0000313" key="3">
    <source>
        <dbReference type="Proteomes" id="UP000479710"/>
    </source>
</evidence>
<evidence type="ECO:0000313" key="2">
    <source>
        <dbReference type="EMBL" id="KAF0894775.1"/>
    </source>
</evidence>
<name>A0A6G1C297_9ORYZ</name>
<gene>
    <name evidence="2" type="ORF">E2562_003659</name>
</gene>
<reference evidence="2 3" key="1">
    <citation type="submission" date="2019-11" db="EMBL/GenBank/DDBJ databases">
        <title>Whole genome sequence of Oryza granulata.</title>
        <authorList>
            <person name="Li W."/>
        </authorList>
    </citation>
    <scope>NUCLEOTIDE SEQUENCE [LARGE SCALE GENOMIC DNA]</scope>
    <source>
        <strain evidence="3">cv. Menghai</strain>
        <tissue evidence="2">Leaf</tissue>
    </source>
</reference>
<evidence type="ECO:0000256" key="1">
    <source>
        <dbReference type="SAM" id="MobiDB-lite"/>
    </source>
</evidence>
<accession>A0A6G1C297</accession>
<sequence>MEPPHCEWKQKVIERFSANSGEAGSNHQKVEVGGGSSRRSLTSGLEVADGGSGDGMGYLADKKLHGRLVGEPHGQRYICEKTFSPNFFMRFY</sequence>